<evidence type="ECO:0000256" key="9">
    <source>
        <dbReference type="ARBA" id="ARBA00022840"/>
    </source>
</evidence>
<keyword evidence="21" id="KW-1185">Reference proteome</keyword>
<evidence type="ECO:0000256" key="5">
    <source>
        <dbReference type="ARBA" id="ARBA00022679"/>
    </source>
</evidence>
<dbReference type="Gene3D" id="3.30.200.20">
    <property type="entry name" value="Phosphorylase Kinase, domain 1"/>
    <property type="match status" value="1"/>
</dbReference>
<dbReference type="Pfam" id="PF08276">
    <property type="entry name" value="PAN_2"/>
    <property type="match status" value="1"/>
</dbReference>
<keyword evidence="2" id="KW-1003">Cell membrane</keyword>
<feature type="domain" description="Protein kinase" evidence="17">
    <location>
        <begin position="498"/>
        <end position="775"/>
    </location>
</feature>
<dbReference type="InterPro" id="IPR011009">
    <property type="entry name" value="Kinase-like_dom_sf"/>
</dbReference>
<dbReference type="FunFam" id="3.50.4.10:FF:000002">
    <property type="entry name" value="G-type lectin S-receptor-like serine/threonine-protein kinase"/>
    <property type="match status" value="1"/>
</dbReference>
<comment type="caution">
    <text evidence="20">The sequence shown here is derived from an EMBL/GenBank/DDBJ whole genome shotgun (WGS) entry which is preliminary data.</text>
</comment>
<dbReference type="InterPro" id="IPR001480">
    <property type="entry name" value="Bulb-type_lectin_dom"/>
</dbReference>
<dbReference type="Pfam" id="PF01453">
    <property type="entry name" value="B_lectin"/>
    <property type="match status" value="1"/>
</dbReference>
<keyword evidence="8 15" id="KW-0418">Kinase</keyword>
<keyword evidence="3 15" id="KW-0723">Serine/threonine-protein kinase</keyword>
<dbReference type="SUPFAM" id="SSF56112">
    <property type="entry name" value="Protein kinase-like (PK-like)"/>
    <property type="match status" value="1"/>
</dbReference>
<dbReference type="FunFam" id="3.30.200.20:FF:000195">
    <property type="entry name" value="G-type lectin S-receptor-like serine/threonine-protein kinase"/>
    <property type="match status" value="1"/>
</dbReference>
<evidence type="ECO:0000256" key="12">
    <source>
        <dbReference type="ARBA" id="ARBA00023180"/>
    </source>
</evidence>
<feature type="domain" description="Apple" evidence="19">
    <location>
        <begin position="336"/>
        <end position="417"/>
    </location>
</feature>
<dbReference type="PROSITE" id="PS50011">
    <property type="entry name" value="PROTEIN_KINASE_DOM"/>
    <property type="match status" value="1"/>
</dbReference>
<keyword evidence="9 15" id="KW-0067">ATP-binding</keyword>
<keyword evidence="10" id="KW-1015">Disulfide bond</keyword>
<keyword evidence="11" id="KW-0675">Receptor</keyword>
<evidence type="ECO:0000313" key="20">
    <source>
        <dbReference type="EMBL" id="KAK7312945.1"/>
    </source>
</evidence>
<dbReference type="CDD" id="cd14066">
    <property type="entry name" value="STKc_IRAK"/>
    <property type="match status" value="1"/>
</dbReference>
<evidence type="ECO:0000256" key="10">
    <source>
        <dbReference type="ARBA" id="ARBA00023157"/>
    </source>
</evidence>
<evidence type="ECO:0000256" key="6">
    <source>
        <dbReference type="ARBA" id="ARBA00022729"/>
    </source>
</evidence>
<evidence type="ECO:0000259" key="18">
    <source>
        <dbReference type="PROSITE" id="PS50927"/>
    </source>
</evidence>
<dbReference type="InterPro" id="IPR000719">
    <property type="entry name" value="Prot_kinase_dom"/>
</dbReference>
<evidence type="ECO:0000256" key="7">
    <source>
        <dbReference type="ARBA" id="ARBA00022741"/>
    </source>
</evidence>
<dbReference type="Pfam" id="PF00954">
    <property type="entry name" value="S_locus_glycop"/>
    <property type="match status" value="1"/>
</dbReference>
<dbReference type="SMART" id="SM00473">
    <property type="entry name" value="PAN_AP"/>
    <property type="match status" value="1"/>
</dbReference>
<comment type="catalytic activity">
    <reaction evidence="13 15">
        <text>L-threonyl-[protein] + ATP = O-phospho-L-threonyl-[protein] + ADP + H(+)</text>
        <dbReference type="Rhea" id="RHEA:46608"/>
        <dbReference type="Rhea" id="RHEA-COMP:11060"/>
        <dbReference type="Rhea" id="RHEA-COMP:11605"/>
        <dbReference type="ChEBI" id="CHEBI:15378"/>
        <dbReference type="ChEBI" id="CHEBI:30013"/>
        <dbReference type="ChEBI" id="CHEBI:30616"/>
        <dbReference type="ChEBI" id="CHEBI:61977"/>
        <dbReference type="ChEBI" id="CHEBI:456216"/>
        <dbReference type="EC" id="2.7.11.1"/>
    </reaction>
</comment>
<evidence type="ECO:0000256" key="2">
    <source>
        <dbReference type="ARBA" id="ARBA00022475"/>
    </source>
</evidence>
<feature type="domain" description="Bulb-type lectin" evidence="18">
    <location>
        <begin position="27"/>
        <end position="145"/>
    </location>
</feature>
<dbReference type="EMBL" id="JAYMYQ010000009">
    <property type="protein sequence ID" value="KAK7312945.1"/>
    <property type="molecule type" value="Genomic_DNA"/>
</dbReference>
<evidence type="ECO:0000256" key="4">
    <source>
        <dbReference type="ARBA" id="ARBA00022553"/>
    </source>
</evidence>
<evidence type="ECO:0000256" key="1">
    <source>
        <dbReference type="ARBA" id="ARBA00004251"/>
    </source>
</evidence>
<evidence type="ECO:0000256" key="14">
    <source>
        <dbReference type="ARBA" id="ARBA00048679"/>
    </source>
</evidence>
<keyword evidence="12" id="KW-0325">Glycoprotein</keyword>
<dbReference type="PANTHER" id="PTHR27002">
    <property type="entry name" value="RECEPTOR-LIKE SERINE/THREONINE-PROTEIN KINASE SD1-8"/>
    <property type="match status" value="1"/>
</dbReference>
<dbReference type="GO" id="GO:0005524">
    <property type="term" value="F:ATP binding"/>
    <property type="evidence" value="ECO:0007669"/>
    <property type="project" value="UniProtKB-KW"/>
</dbReference>
<evidence type="ECO:0000256" key="8">
    <source>
        <dbReference type="ARBA" id="ARBA00022777"/>
    </source>
</evidence>
<dbReference type="PIRSF" id="PIRSF000641">
    <property type="entry name" value="SRK"/>
    <property type="match status" value="1"/>
</dbReference>
<dbReference type="EC" id="2.7.11.1" evidence="15"/>
<dbReference type="PROSITE" id="PS50948">
    <property type="entry name" value="PAN"/>
    <property type="match status" value="1"/>
</dbReference>
<evidence type="ECO:0000256" key="13">
    <source>
        <dbReference type="ARBA" id="ARBA00047899"/>
    </source>
</evidence>
<dbReference type="Gene3D" id="3.50.4.10">
    <property type="entry name" value="Hepatocyte Growth Factor"/>
    <property type="match status" value="1"/>
</dbReference>
<dbReference type="Proteomes" id="UP001367508">
    <property type="component" value="Unassembled WGS sequence"/>
</dbReference>
<evidence type="ECO:0000256" key="15">
    <source>
        <dbReference type="PIRNR" id="PIRNR000641"/>
    </source>
</evidence>
<comment type="subcellular location">
    <subcellularLocation>
        <location evidence="1">Cell membrane</location>
        <topology evidence="1">Single-pass type I membrane protein</topology>
    </subcellularLocation>
</comment>
<dbReference type="PANTHER" id="PTHR27002:SF880">
    <property type="entry name" value="RECEPTOR-LIKE SERINE_THREONINE-PROTEIN KINASE"/>
    <property type="match status" value="1"/>
</dbReference>
<proteinExistence type="inferred from homology"/>
<dbReference type="InterPro" id="IPR003609">
    <property type="entry name" value="Pan_app"/>
</dbReference>
<accession>A0AAN9K8M6</accession>
<dbReference type="SUPFAM" id="SSF51110">
    <property type="entry name" value="alpha-D-mannose-specific plant lectins"/>
    <property type="match status" value="1"/>
</dbReference>
<dbReference type="PROSITE" id="PS00108">
    <property type="entry name" value="PROTEIN_KINASE_ST"/>
    <property type="match status" value="1"/>
</dbReference>
<dbReference type="InterPro" id="IPR000858">
    <property type="entry name" value="S_locus_glycoprot_dom"/>
</dbReference>
<dbReference type="GO" id="GO:0005886">
    <property type="term" value="C:plasma membrane"/>
    <property type="evidence" value="ECO:0007669"/>
    <property type="project" value="UniProtKB-SubCell"/>
</dbReference>
<dbReference type="AlphaFoldDB" id="A0AAN9K8M6"/>
<keyword evidence="5 15" id="KW-0808">Transferase</keyword>
<dbReference type="FunFam" id="1.10.510.10:FF:000060">
    <property type="entry name" value="G-type lectin S-receptor-like serine/threonine-protein kinase"/>
    <property type="match status" value="1"/>
</dbReference>
<dbReference type="SMART" id="SM00108">
    <property type="entry name" value="B_lectin"/>
    <property type="match status" value="1"/>
</dbReference>
<evidence type="ECO:0000256" key="3">
    <source>
        <dbReference type="ARBA" id="ARBA00022527"/>
    </source>
</evidence>
<keyword evidence="4" id="KW-0597">Phosphoprotein</keyword>
<dbReference type="CDD" id="cd00028">
    <property type="entry name" value="B_lectin"/>
    <property type="match status" value="1"/>
</dbReference>
<dbReference type="InterPro" id="IPR008271">
    <property type="entry name" value="Ser/Thr_kinase_AS"/>
</dbReference>
<dbReference type="InterPro" id="IPR036426">
    <property type="entry name" value="Bulb-type_lectin_dom_sf"/>
</dbReference>
<comment type="catalytic activity">
    <reaction evidence="14 15">
        <text>L-seryl-[protein] + ATP = O-phospho-L-seryl-[protein] + ADP + H(+)</text>
        <dbReference type="Rhea" id="RHEA:17989"/>
        <dbReference type="Rhea" id="RHEA-COMP:9863"/>
        <dbReference type="Rhea" id="RHEA-COMP:11604"/>
        <dbReference type="ChEBI" id="CHEBI:15378"/>
        <dbReference type="ChEBI" id="CHEBI:29999"/>
        <dbReference type="ChEBI" id="CHEBI:30616"/>
        <dbReference type="ChEBI" id="CHEBI:83421"/>
        <dbReference type="ChEBI" id="CHEBI:456216"/>
        <dbReference type="EC" id="2.7.11.1"/>
    </reaction>
</comment>
<name>A0AAN9K8M6_CANGL</name>
<comment type="similarity">
    <text evidence="15">Belongs to the protein kinase superfamily. Ser/Thr protein kinase family.</text>
</comment>
<dbReference type="CDD" id="cd00054">
    <property type="entry name" value="EGF_CA"/>
    <property type="match status" value="1"/>
</dbReference>
<evidence type="ECO:0000313" key="21">
    <source>
        <dbReference type="Proteomes" id="UP001367508"/>
    </source>
</evidence>
<keyword evidence="16" id="KW-0812">Transmembrane</keyword>
<dbReference type="CDD" id="cd01098">
    <property type="entry name" value="PAN_AP_plant"/>
    <property type="match status" value="1"/>
</dbReference>
<evidence type="ECO:0000259" key="19">
    <source>
        <dbReference type="PROSITE" id="PS50948"/>
    </source>
</evidence>
<dbReference type="GO" id="GO:0048544">
    <property type="term" value="P:recognition of pollen"/>
    <property type="evidence" value="ECO:0007669"/>
    <property type="project" value="InterPro"/>
</dbReference>
<reference evidence="20 21" key="1">
    <citation type="submission" date="2024-01" db="EMBL/GenBank/DDBJ databases">
        <title>The genomes of 5 underutilized Papilionoideae crops provide insights into root nodulation and disease resistanc.</title>
        <authorList>
            <person name="Jiang F."/>
        </authorList>
    </citation>
    <scope>NUCLEOTIDE SEQUENCE [LARGE SCALE GENOMIC DNA]</scope>
    <source>
        <strain evidence="20">LVBAO_FW01</strain>
        <tissue evidence="20">Leaves</tissue>
    </source>
</reference>
<evidence type="ECO:0000256" key="16">
    <source>
        <dbReference type="SAM" id="Phobius"/>
    </source>
</evidence>
<dbReference type="Gene3D" id="2.90.10.10">
    <property type="entry name" value="Bulb-type lectin domain"/>
    <property type="match status" value="1"/>
</dbReference>
<organism evidence="20 21">
    <name type="scientific">Canavalia gladiata</name>
    <name type="common">Sword bean</name>
    <name type="synonym">Dolichos gladiatus</name>
    <dbReference type="NCBI Taxonomy" id="3824"/>
    <lineage>
        <taxon>Eukaryota</taxon>
        <taxon>Viridiplantae</taxon>
        <taxon>Streptophyta</taxon>
        <taxon>Embryophyta</taxon>
        <taxon>Tracheophyta</taxon>
        <taxon>Spermatophyta</taxon>
        <taxon>Magnoliopsida</taxon>
        <taxon>eudicotyledons</taxon>
        <taxon>Gunneridae</taxon>
        <taxon>Pentapetalae</taxon>
        <taxon>rosids</taxon>
        <taxon>fabids</taxon>
        <taxon>Fabales</taxon>
        <taxon>Fabaceae</taxon>
        <taxon>Papilionoideae</taxon>
        <taxon>50 kb inversion clade</taxon>
        <taxon>NPAAA clade</taxon>
        <taxon>indigoferoid/millettioid clade</taxon>
        <taxon>Phaseoleae</taxon>
        <taxon>Canavalia</taxon>
    </lineage>
</organism>
<dbReference type="GO" id="GO:0004674">
    <property type="term" value="F:protein serine/threonine kinase activity"/>
    <property type="evidence" value="ECO:0007669"/>
    <property type="project" value="UniProtKB-KW"/>
</dbReference>
<keyword evidence="16" id="KW-0472">Membrane</keyword>
<dbReference type="Pfam" id="PF00069">
    <property type="entry name" value="Pkinase"/>
    <property type="match status" value="1"/>
</dbReference>
<feature type="transmembrane region" description="Helical" evidence="16">
    <location>
        <begin position="433"/>
        <end position="453"/>
    </location>
</feature>
<evidence type="ECO:0000256" key="11">
    <source>
        <dbReference type="ARBA" id="ARBA00023170"/>
    </source>
</evidence>
<sequence>MASYNMVLFVLNSLLLFFIIIPMVIALRSITSEQSIHYNETLVSASGTFEAGFFMLGKYFCIRYKSLTPKTIVWVANRNTQVDNISTTMFKVTNEGNPVIVDESGTRIWSSNASTISHNPMLLLLDTGNLVVQNGSAGNIVWQSFDYPGDTLLPGMVLKINRVSGEYNSITSWRTAEDPESGEFSYHLDGHGFPQLVITKGTTLMTRLGSWNGYFFSGVPWETLYSYFNFSFILTEKEVQFKYDTLNESIISRYLITPTGSVQRFLWSYQTETWQLFLAGPADQCDNYALCGANSDCNVNNSPLCECLPGFTPKSPKKWNSLDWTEGCVRKVKLDCDNRDGFLKLVGMKLPDTSSSWFDKNMDLKECENRCLKNCSCIAYANLDIRNGGSGCMIWFNNVIDMRKETSVGQEIYIKVAASELGHSSNIANKIKLAGILVGIGMGITIVGCVIYLKRKKLSKSGEDQKINPEDCTEKCGKESIDLPTFDFSIIANATDHFSLSNILGEGGYGPVYKGVLANGREIAVKRLSLHSEQGPQEFKNEVLSIANLQHRNLVKLVGCCIQNDERILVYEYLPNRSLDHFIFDPDRSKVLDWNRRLHIISGIARGLVYLHQDSRLKIIHRDLKTSNILLDNDMNPKISDFGLARTFGDDHAVGKTIRVVGTHGYMPPEYAVYGSFSVKSDVFSFGVIVLEIVSGRKNREFSDPLHRLNLLGHAWRLWIEDRPMELIDESLGDSVIATEALRCIHIGLLCVQDKPDDRPDMSSVVLMLNGERTLPYPREPGFYPHEVSSSKHVLSSTNNISISLLQAR</sequence>
<gene>
    <name evidence="20" type="ORF">VNO77_37214</name>
</gene>
<dbReference type="InterPro" id="IPR024171">
    <property type="entry name" value="SRK-like_kinase"/>
</dbReference>
<keyword evidence="6" id="KW-0732">Signal</keyword>
<dbReference type="Gene3D" id="1.10.510.10">
    <property type="entry name" value="Transferase(Phosphotransferase) domain 1"/>
    <property type="match status" value="1"/>
</dbReference>
<keyword evidence="7 15" id="KW-0547">Nucleotide-binding</keyword>
<keyword evidence="16" id="KW-1133">Transmembrane helix</keyword>
<evidence type="ECO:0000259" key="17">
    <source>
        <dbReference type="PROSITE" id="PS50011"/>
    </source>
</evidence>
<dbReference type="SMART" id="SM00220">
    <property type="entry name" value="S_TKc"/>
    <property type="match status" value="1"/>
</dbReference>
<protein>
    <recommendedName>
        <fullName evidence="15">Receptor-like serine/threonine-protein kinase</fullName>
        <ecNumber evidence="15">2.7.11.1</ecNumber>
    </recommendedName>
</protein>
<dbReference type="PROSITE" id="PS50927">
    <property type="entry name" value="BULB_LECTIN"/>
    <property type="match status" value="1"/>
</dbReference>